<sequence>MPMISSASQSGNNLAQAVRAQSFDSPPAMFTGLIEHLGTVASIVVDDAGCTLTISDAAPILGDAHIGDSIAVNGACLTVTAFDAAEKGGWFTVWLANETLQRTDLGERKVGEQLNLERAMGAHVRFGGHFVQAHVDTTATVVDQKSDGDSLRLTFQFPKPTAERPSLLRYIIPKGYVTIDGASLTVTGVDDAARKFSVMLIQHTQEKITLSKKPLGATVNIEVDMVGKYVEKSVVGALGGSGDSGLKAMIEKVVEEVLVKKGVPSFDGLWLWPARKGPLHTHLFEYLLTSKQVTVKVTEASPRRPYAARSPSPFKSNTSNIPSNIPPPVFRPKSKVNSTATSTLVRKAASTVSPSTISRSGSVKSSVSTRTAAPSLTPRSGSPTKQLGTVRPKATVTRGLTARAVPTVQDARRHSLTGFDYASRNAPITVSDILNLSDDERTTGSSGPSPRVTAKVSRFAKQQTNVDDSLSSSPHYGSLRAQAPLRPRVPSVSSTASSSSSPFHPPSSIASTPAGRYTASVRSSASASPSGGGSPYQSFPEASSSSHAARYTSPPRTINGSAYNSPIAKVDPAAVPLPTNSPPTSALSYSSRSSVADSNSRLKVHGALEMLMGLSAQDDDDDDDDDDDEDDNDEEDIDSEAEKVRQVEREVRAEAKSVRKIADLEITNKSLLTINASLEQTKHRQAKEIRDLRRKLRESRLVLPPRDFRKLDEPEPELEEEESSDSEEEEEENEADNTKDEGYRRVKAILETLLESGRRALESTPKDFPEPVKITKVLSAYEVEEAADGDDDEADESMQQTVSFRSEDEVEELAMAHSRSPSPFVPPTS</sequence>
<feature type="region of interest" description="Disordered" evidence="9">
    <location>
        <begin position="703"/>
        <end position="744"/>
    </location>
</feature>
<protein>
    <recommendedName>
        <fullName evidence="4">Riboflavin synthase</fullName>
        <ecNumber evidence="3">2.5.1.9</ecNumber>
    </recommendedName>
</protein>
<evidence type="ECO:0000256" key="3">
    <source>
        <dbReference type="ARBA" id="ARBA00012827"/>
    </source>
</evidence>
<dbReference type="PANTHER" id="PTHR21098:SF0">
    <property type="entry name" value="RIBOFLAVIN SYNTHASE"/>
    <property type="match status" value="1"/>
</dbReference>
<feature type="compositionally biased region" description="Low complexity" evidence="9">
    <location>
        <begin position="355"/>
        <end position="371"/>
    </location>
</feature>
<evidence type="ECO:0000313" key="11">
    <source>
        <dbReference type="EMBL" id="CAK5264274.1"/>
    </source>
</evidence>
<evidence type="ECO:0000313" key="12">
    <source>
        <dbReference type="Proteomes" id="UP001295794"/>
    </source>
</evidence>
<accession>A0AAD2GXS5</accession>
<feature type="compositionally biased region" description="Low complexity" evidence="9">
    <location>
        <begin position="303"/>
        <end position="323"/>
    </location>
</feature>
<dbReference type="InterPro" id="IPR017938">
    <property type="entry name" value="Riboflavin_synthase-like_b-brl"/>
</dbReference>
<dbReference type="InterPro" id="IPR026017">
    <property type="entry name" value="Lumazine-bd_dom"/>
</dbReference>
<feature type="compositionally biased region" description="Low complexity" evidence="9">
    <location>
        <begin position="490"/>
        <end position="511"/>
    </location>
</feature>
<dbReference type="NCBIfam" id="TIGR00187">
    <property type="entry name" value="ribE"/>
    <property type="match status" value="1"/>
</dbReference>
<feature type="compositionally biased region" description="Acidic residues" evidence="9">
    <location>
        <begin position="784"/>
        <end position="796"/>
    </location>
</feature>
<dbReference type="GO" id="GO:0009231">
    <property type="term" value="P:riboflavin biosynthetic process"/>
    <property type="evidence" value="ECO:0007669"/>
    <property type="project" value="UniProtKB-KW"/>
</dbReference>
<comment type="pathway">
    <text evidence="2">Cofactor biosynthesis; riboflavin biosynthesis; riboflavin from 2-hydroxy-3-oxobutyl phosphate and 5-amino-6-(D-ribitylamino)uracil: step 2/2.</text>
</comment>
<feature type="compositionally biased region" description="Polar residues" evidence="9">
    <location>
        <begin position="536"/>
        <end position="547"/>
    </location>
</feature>
<feature type="compositionally biased region" description="Acidic residues" evidence="9">
    <location>
        <begin position="714"/>
        <end position="735"/>
    </location>
</feature>
<feature type="compositionally biased region" description="Polar residues" evidence="9">
    <location>
        <begin position="335"/>
        <end position="354"/>
    </location>
</feature>
<comment type="caution">
    <text evidence="11">The sequence shown here is derived from an EMBL/GenBank/DDBJ whole genome shotgun (WGS) entry which is preliminary data.</text>
</comment>
<dbReference type="CDD" id="cd00402">
    <property type="entry name" value="Riboflavin_synthase_like"/>
    <property type="match status" value="1"/>
</dbReference>
<evidence type="ECO:0000256" key="6">
    <source>
        <dbReference type="ARBA" id="ARBA00022679"/>
    </source>
</evidence>
<dbReference type="AlphaFoldDB" id="A0AAD2GXS5"/>
<evidence type="ECO:0000256" key="1">
    <source>
        <dbReference type="ARBA" id="ARBA00002803"/>
    </source>
</evidence>
<dbReference type="Pfam" id="PF00677">
    <property type="entry name" value="Lum_binding"/>
    <property type="match status" value="2"/>
</dbReference>
<evidence type="ECO:0000256" key="8">
    <source>
        <dbReference type="PROSITE-ProRule" id="PRU00524"/>
    </source>
</evidence>
<feature type="repeat" description="Lumazine-binding" evidence="8">
    <location>
        <begin position="29"/>
        <end position="129"/>
    </location>
</feature>
<dbReference type="FunFam" id="2.40.30.20:FF:000004">
    <property type="entry name" value="Riboflavin synthase, alpha subunit"/>
    <property type="match status" value="1"/>
</dbReference>
<feature type="compositionally biased region" description="Polar residues" evidence="9">
    <location>
        <begin position="372"/>
        <end position="387"/>
    </location>
</feature>
<feature type="compositionally biased region" description="Polar residues" evidence="9">
    <location>
        <begin position="462"/>
        <end position="475"/>
    </location>
</feature>
<dbReference type="GO" id="GO:0004746">
    <property type="term" value="F:riboflavin synthase activity"/>
    <property type="evidence" value="ECO:0007669"/>
    <property type="project" value="UniProtKB-EC"/>
</dbReference>
<feature type="compositionally biased region" description="Basic and acidic residues" evidence="9">
    <location>
        <begin position="640"/>
        <end position="654"/>
    </location>
</feature>
<dbReference type="EC" id="2.5.1.9" evidence="3"/>
<feature type="region of interest" description="Disordered" evidence="9">
    <location>
        <begin position="462"/>
        <end position="599"/>
    </location>
</feature>
<organism evidence="11 12">
    <name type="scientific">Mycena citricolor</name>
    <dbReference type="NCBI Taxonomy" id="2018698"/>
    <lineage>
        <taxon>Eukaryota</taxon>
        <taxon>Fungi</taxon>
        <taxon>Dikarya</taxon>
        <taxon>Basidiomycota</taxon>
        <taxon>Agaricomycotina</taxon>
        <taxon>Agaricomycetes</taxon>
        <taxon>Agaricomycetidae</taxon>
        <taxon>Agaricales</taxon>
        <taxon>Marasmiineae</taxon>
        <taxon>Mycenaceae</taxon>
        <taxon>Mycena</taxon>
    </lineage>
</organism>
<evidence type="ECO:0000256" key="9">
    <source>
        <dbReference type="SAM" id="MobiDB-lite"/>
    </source>
</evidence>
<dbReference type="InterPro" id="IPR023366">
    <property type="entry name" value="ATP_synth_asu-like_sf"/>
</dbReference>
<gene>
    <name evidence="11" type="ORF">MYCIT1_LOCUS4291</name>
</gene>
<evidence type="ECO:0000256" key="2">
    <source>
        <dbReference type="ARBA" id="ARBA00004887"/>
    </source>
</evidence>
<proteinExistence type="predicted"/>
<dbReference type="PANTHER" id="PTHR21098">
    <property type="entry name" value="RIBOFLAVIN SYNTHASE ALPHA CHAIN"/>
    <property type="match status" value="1"/>
</dbReference>
<feature type="repeat" description="Lumazine-binding" evidence="8">
    <location>
        <begin position="130"/>
        <end position="234"/>
    </location>
</feature>
<keyword evidence="6" id="KW-0808">Transferase</keyword>
<dbReference type="SUPFAM" id="SSF63380">
    <property type="entry name" value="Riboflavin synthase domain-like"/>
    <property type="match status" value="2"/>
</dbReference>
<dbReference type="NCBIfam" id="NF006767">
    <property type="entry name" value="PRK09289.1"/>
    <property type="match status" value="1"/>
</dbReference>
<keyword evidence="12" id="KW-1185">Reference proteome</keyword>
<feature type="domain" description="Lumazine-binding" evidence="10">
    <location>
        <begin position="29"/>
        <end position="129"/>
    </location>
</feature>
<reference evidence="11" key="1">
    <citation type="submission" date="2023-11" db="EMBL/GenBank/DDBJ databases">
        <authorList>
            <person name="De Vega J J."/>
            <person name="De Vega J J."/>
        </authorList>
    </citation>
    <scope>NUCLEOTIDE SEQUENCE</scope>
</reference>
<feature type="domain" description="Lumazine-binding" evidence="10">
    <location>
        <begin position="130"/>
        <end position="234"/>
    </location>
</feature>
<evidence type="ECO:0000256" key="4">
    <source>
        <dbReference type="ARBA" id="ARBA00013950"/>
    </source>
</evidence>
<dbReference type="Proteomes" id="UP001295794">
    <property type="component" value="Unassembled WGS sequence"/>
</dbReference>
<feature type="region of interest" description="Disordered" evidence="9">
    <location>
        <begin position="302"/>
        <end position="391"/>
    </location>
</feature>
<feature type="region of interest" description="Disordered" evidence="9">
    <location>
        <begin position="615"/>
        <end position="654"/>
    </location>
</feature>
<feature type="compositionally biased region" description="Low complexity" evidence="9">
    <location>
        <begin position="582"/>
        <end position="599"/>
    </location>
</feature>
<comment type="function">
    <text evidence="1">Catalyzes the dismutation of two molecules of 6,7-dimethyl-8-ribityllumazine, resulting in the formation of riboflavin and 5-amino-6-(D-ribitylamino)uracil.</text>
</comment>
<evidence type="ECO:0000256" key="5">
    <source>
        <dbReference type="ARBA" id="ARBA00022619"/>
    </source>
</evidence>
<feature type="region of interest" description="Disordered" evidence="9">
    <location>
        <begin position="784"/>
        <end position="829"/>
    </location>
</feature>
<dbReference type="Gene3D" id="2.40.30.20">
    <property type="match status" value="2"/>
</dbReference>
<keyword evidence="7" id="KW-0677">Repeat</keyword>
<dbReference type="EMBL" id="CAVNYO010000050">
    <property type="protein sequence ID" value="CAK5264274.1"/>
    <property type="molecule type" value="Genomic_DNA"/>
</dbReference>
<keyword evidence="5" id="KW-0686">Riboflavin biosynthesis</keyword>
<evidence type="ECO:0000256" key="7">
    <source>
        <dbReference type="ARBA" id="ARBA00022737"/>
    </source>
</evidence>
<dbReference type="PROSITE" id="PS51177">
    <property type="entry name" value="LUMAZINE_BIND"/>
    <property type="match status" value="2"/>
</dbReference>
<feature type="compositionally biased region" description="Polar residues" evidence="9">
    <location>
        <begin position="554"/>
        <end position="564"/>
    </location>
</feature>
<feature type="compositionally biased region" description="Acidic residues" evidence="9">
    <location>
        <begin position="617"/>
        <end position="639"/>
    </location>
</feature>
<evidence type="ECO:0000259" key="10">
    <source>
        <dbReference type="PROSITE" id="PS51177"/>
    </source>
</evidence>
<name>A0AAD2GXS5_9AGAR</name>
<dbReference type="InterPro" id="IPR001783">
    <property type="entry name" value="Lumazine-bd"/>
</dbReference>